<keyword evidence="2" id="KW-0175">Coiled coil</keyword>
<sequence>MSAHSNNAQSSLIIEIQKVHDFLYKELNDTKILLPLMLTVLDKYKEKKSNESEDPIVELKKDLEKLDRRMMEQTLQKIKREHSNINPLLERLINESLNAISPERLPEAKIERVKQRLLRADKFFEGLEREEDFIGLLFETLAAHSGVFDKKEGRFFTPKNIILTVVEMIGSIFEAKDVDVTKVSVCDPCCGSGRYLVHWANRIKREYEISDMELKKVYSDNLFGIDISPEVASWATWNMIFHGDGATNIENADSLNWYGFLVHWNLIQKLLEELPSELQKIKRIRQRDVGEAINELKEMAQIVDDLKEKNEIDLESEEVKTLFRLLDKLISLHHKYNIKWPTLEELSKRRDFKSISEIVKLKWVKEHPHIKNGFDLIITNPPFGRGSQDLMVTDPYILCQYKLATELWLGDISKELAEKLIEKQFEMDVVDFYRKSLKELKIRETREEYEIKFNDLPSKLLKRLAQKHGIPTKGKSKKEIVDALKDKLNREILIDGELSLSIDSLPDSFIKKLASRILYDKVGGKSKVGEFLYSKIQEKLGREWITVEDVYDYSTKLTIKDSATGDEHTIYYNEDGEPILFKEALPKQVVFLEEFLRFVKEGGYVFTVVDTGVLSNSEDEYVRRFLYRNSRIHAIVEFPHNAFKAAGTGVKTAVILYQKLRNPPEDYEIFGALPQHLGYVLNKQDTPPDPDHNDLGKVLCDWRFYLGLGRMCEPCKDPNSKIEECCDWYKKGYCPVWREKIERADL</sequence>
<organism evidence="4 5">
    <name type="scientific">Thermococcus pacificus</name>
    <dbReference type="NCBI Taxonomy" id="71998"/>
    <lineage>
        <taxon>Archaea</taxon>
        <taxon>Methanobacteriati</taxon>
        <taxon>Methanobacteriota</taxon>
        <taxon>Thermococci</taxon>
        <taxon>Thermococcales</taxon>
        <taxon>Thermococcaceae</taxon>
        <taxon>Thermococcus</taxon>
    </lineage>
</organism>
<protein>
    <recommendedName>
        <fullName evidence="3">DNA methylase adenine-specific domain-containing protein</fullName>
    </recommendedName>
</protein>
<evidence type="ECO:0000256" key="1">
    <source>
        <dbReference type="ARBA" id="ARBA00022747"/>
    </source>
</evidence>
<dbReference type="InterPro" id="IPR052916">
    <property type="entry name" value="Type-I_RE_MTase_Subunit"/>
</dbReference>
<dbReference type="GO" id="GO:0009307">
    <property type="term" value="P:DNA restriction-modification system"/>
    <property type="evidence" value="ECO:0007669"/>
    <property type="project" value="UniProtKB-KW"/>
</dbReference>
<feature type="coiled-coil region" evidence="2">
    <location>
        <begin position="267"/>
        <end position="309"/>
    </location>
</feature>
<evidence type="ECO:0000256" key="2">
    <source>
        <dbReference type="SAM" id="Coils"/>
    </source>
</evidence>
<feature type="domain" description="DNA methylase adenine-specific" evidence="3">
    <location>
        <begin position="131"/>
        <end position="256"/>
    </location>
</feature>
<dbReference type="GO" id="GO:0003677">
    <property type="term" value="F:DNA binding"/>
    <property type="evidence" value="ECO:0007669"/>
    <property type="project" value="InterPro"/>
</dbReference>
<dbReference type="AlphaFoldDB" id="A0A218P914"/>
<dbReference type="PROSITE" id="PS00092">
    <property type="entry name" value="N6_MTASE"/>
    <property type="match status" value="1"/>
</dbReference>
<dbReference type="Proteomes" id="UP000197418">
    <property type="component" value="Chromosome"/>
</dbReference>
<keyword evidence="5" id="KW-1185">Reference proteome</keyword>
<dbReference type="Pfam" id="PF02384">
    <property type="entry name" value="N6_Mtase"/>
    <property type="match status" value="2"/>
</dbReference>
<dbReference type="Gene3D" id="3.40.50.150">
    <property type="entry name" value="Vaccinia Virus protein VP39"/>
    <property type="match status" value="2"/>
</dbReference>
<dbReference type="InterPro" id="IPR029063">
    <property type="entry name" value="SAM-dependent_MTases_sf"/>
</dbReference>
<keyword evidence="1" id="KW-0680">Restriction system</keyword>
<gene>
    <name evidence="4" type="ORF">A3L08_08040</name>
</gene>
<dbReference type="InterPro" id="IPR003356">
    <property type="entry name" value="DNA_methylase_A-5"/>
</dbReference>
<dbReference type="PRINTS" id="PR00507">
    <property type="entry name" value="N12N6MTFRASE"/>
</dbReference>
<name>A0A218P914_9EURY</name>
<dbReference type="InterPro" id="IPR002052">
    <property type="entry name" value="DNA_methylase_N6_adenine_CS"/>
</dbReference>
<dbReference type="KEGG" id="tpaf:A3L08_08040"/>
<accession>A0A218P914</accession>
<dbReference type="EMBL" id="CP015102">
    <property type="protein sequence ID" value="ASJ07272.1"/>
    <property type="molecule type" value="Genomic_DNA"/>
</dbReference>
<dbReference type="GO" id="GO:0032259">
    <property type="term" value="P:methylation"/>
    <property type="evidence" value="ECO:0007669"/>
    <property type="project" value="InterPro"/>
</dbReference>
<dbReference type="PANTHER" id="PTHR42998">
    <property type="entry name" value="TYPE I RESTRICTION ENZYME HINDVIIP M PROTEIN-RELATED"/>
    <property type="match status" value="1"/>
</dbReference>
<proteinExistence type="predicted"/>
<feature type="domain" description="DNA methylase adenine-specific" evidence="3">
    <location>
        <begin position="581"/>
        <end position="662"/>
    </location>
</feature>
<dbReference type="PANTHER" id="PTHR42998:SF1">
    <property type="entry name" value="TYPE I RESTRICTION ENZYME HINDI METHYLASE SUBUNIT"/>
    <property type="match status" value="1"/>
</dbReference>
<evidence type="ECO:0000313" key="5">
    <source>
        <dbReference type="Proteomes" id="UP000197418"/>
    </source>
</evidence>
<dbReference type="SUPFAM" id="SSF53335">
    <property type="entry name" value="S-adenosyl-L-methionine-dependent methyltransferases"/>
    <property type="match status" value="1"/>
</dbReference>
<evidence type="ECO:0000259" key="3">
    <source>
        <dbReference type="Pfam" id="PF02384"/>
    </source>
</evidence>
<reference evidence="4 5" key="1">
    <citation type="submission" date="2016-04" db="EMBL/GenBank/DDBJ databases">
        <title>Complete genome sequence of Thermococcus pacificus type strain P4.</title>
        <authorList>
            <person name="Oger P.M."/>
        </authorList>
    </citation>
    <scope>NUCLEOTIDE SEQUENCE [LARGE SCALE GENOMIC DNA]</scope>
    <source>
        <strain evidence="4 5">P-4</strain>
    </source>
</reference>
<evidence type="ECO:0000313" key="4">
    <source>
        <dbReference type="EMBL" id="ASJ07272.1"/>
    </source>
</evidence>
<dbReference type="GO" id="GO:0008170">
    <property type="term" value="F:N-methyltransferase activity"/>
    <property type="evidence" value="ECO:0007669"/>
    <property type="project" value="InterPro"/>
</dbReference>